<dbReference type="SUPFAM" id="SSF48239">
    <property type="entry name" value="Terpenoid cyclases/Protein prenyltransferases"/>
    <property type="match status" value="1"/>
</dbReference>
<evidence type="ECO:0000256" key="1">
    <source>
        <dbReference type="ARBA" id="ARBA00022723"/>
    </source>
</evidence>
<evidence type="ECO:0000256" key="4">
    <source>
        <dbReference type="SAM" id="MobiDB-lite"/>
    </source>
</evidence>
<comment type="caution">
    <text evidence="7">The sequence shown here is derived from an EMBL/GenBank/DDBJ whole genome shotgun (WGS) entry which is preliminary data.</text>
</comment>
<feature type="region of interest" description="Disordered" evidence="4">
    <location>
        <begin position="1"/>
        <end position="55"/>
    </location>
</feature>
<evidence type="ECO:0000259" key="5">
    <source>
        <dbReference type="Pfam" id="PF01397"/>
    </source>
</evidence>
<dbReference type="InterPro" id="IPR005630">
    <property type="entry name" value="Terpene_synthase_metal-bd"/>
</dbReference>
<reference evidence="7 8" key="1">
    <citation type="submission" date="2020-04" db="EMBL/GenBank/DDBJ databases">
        <title>Plant Genome Project.</title>
        <authorList>
            <person name="Zhang R.-G."/>
        </authorList>
    </citation>
    <scope>NUCLEOTIDE SEQUENCE [LARGE SCALE GENOMIC DNA]</scope>
    <source>
        <strain evidence="7">YNK0</strain>
        <tissue evidence="7">Leaf</tissue>
    </source>
</reference>
<evidence type="ECO:0000313" key="7">
    <source>
        <dbReference type="EMBL" id="KAF8408838.1"/>
    </source>
</evidence>
<dbReference type="Gene3D" id="1.10.600.10">
    <property type="entry name" value="Farnesyl Diphosphate Synthase"/>
    <property type="match status" value="1"/>
</dbReference>
<dbReference type="InterPro" id="IPR034741">
    <property type="entry name" value="Terpene_cyclase-like_1_C"/>
</dbReference>
<dbReference type="FunFam" id="1.10.600.10:FF:000007">
    <property type="entry name" value="Isoprene synthase, chloroplastic"/>
    <property type="match status" value="1"/>
</dbReference>
<dbReference type="PANTHER" id="PTHR31225">
    <property type="entry name" value="OS04G0344100 PROTEIN-RELATED"/>
    <property type="match status" value="1"/>
</dbReference>
<dbReference type="InterPro" id="IPR044814">
    <property type="entry name" value="Terpene_cyclase_plant_C1"/>
</dbReference>
<dbReference type="AlphaFoldDB" id="A0A835DLY8"/>
<dbReference type="CDD" id="cd00684">
    <property type="entry name" value="Terpene_cyclase_plant_C1"/>
    <property type="match status" value="1"/>
</dbReference>
<name>A0A835DLY8_TETSI</name>
<evidence type="ECO:0000256" key="2">
    <source>
        <dbReference type="ARBA" id="ARBA00022842"/>
    </source>
</evidence>
<feature type="domain" description="Terpene synthase metal-binding" evidence="6">
    <location>
        <begin position="299"/>
        <end position="538"/>
    </location>
</feature>
<evidence type="ECO:0000259" key="6">
    <source>
        <dbReference type="Pfam" id="PF03936"/>
    </source>
</evidence>
<protein>
    <submittedName>
        <fullName evidence="7">Uncharacterized protein</fullName>
    </submittedName>
</protein>
<feature type="domain" description="Terpene synthase N-terminal" evidence="5">
    <location>
        <begin position="68"/>
        <end position="242"/>
    </location>
</feature>
<dbReference type="SFLD" id="SFLDS00005">
    <property type="entry name" value="Isoprenoid_Synthase_Type_I"/>
    <property type="match status" value="1"/>
</dbReference>
<dbReference type="GO" id="GO:0010333">
    <property type="term" value="F:terpene synthase activity"/>
    <property type="evidence" value="ECO:0007669"/>
    <property type="project" value="InterPro"/>
</dbReference>
<keyword evidence="8" id="KW-1185">Reference proteome</keyword>
<dbReference type="SUPFAM" id="SSF48576">
    <property type="entry name" value="Terpenoid synthases"/>
    <property type="match status" value="1"/>
</dbReference>
<dbReference type="InterPro" id="IPR036965">
    <property type="entry name" value="Terpene_synth_N_sf"/>
</dbReference>
<dbReference type="Pfam" id="PF01397">
    <property type="entry name" value="Terpene_synth"/>
    <property type="match status" value="1"/>
</dbReference>
<dbReference type="GO" id="GO:0000287">
    <property type="term" value="F:magnesium ion binding"/>
    <property type="evidence" value="ECO:0007669"/>
    <property type="project" value="InterPro"/>
</dbReference>
<proteinExistence type="predicted"/>
<dbReference type="OMA" id="VYYEPEY"/>
<keyword evidence="3" id="KW-0456">Lyase</keyword>
<dbReference type="PANTHER" id="PTHR31225:SF93">
    <property type="entry name" value="ALPHA-HUMULENE_(-)-(E)-BETA-CARYOPHYLLENE SYNTHASE"/>
    <property type="match status" value="1"/>
</dbReference>
<dbReference type="Gene3D" id="1.50.10.130">
    <property type="entry name" value="Terpene synthase, N-terminal domain"/>
    <property type="match status" value="1"/>
</dbReference>
<dbReference type="InterPro" id="IPR008930">
    <property type="entry name" value="Terpenoid_cyclase/PrenylTrfase"/>
</dbReference>
<evidence type="ECO:0000256" key="3">
    <source>
        <dbReference type="ARBA" id="ARBA00023239"/>
    </source>
</evidence>
<keyword evidence="2" id="KW-0460">Magnesium</keyword>
<gene>
    <name evidence="7" type="ORF">HHK36_004907</name>
</gene>
<dbReference type="GO" id="GO:0016102">
    <property type="term" value="P:diterpenoid biosynthetic process"/>
    <property type="evidence" value="ECO:0007669"/>
    <property type="project" value="InterPro"/>
</dbReference>
<sequence>MQEKEDGAKGKENGAKGKENGAKGKENGAKGKENGAKGKEDEVNSPKAFESKTSEEIIRRSADYHPSVWGDYFLALSPDDLNLNVEVQQRIGELKKEVNRMLRLASNEPSKEINLIDMLQRLGIAYHFEKEIGEALQRIYDSPISANDDDNFYAVALRFRLLRQQGYNISADVFNEFKDETGSFKANLTSDLQGMLCLYEASHLSVRGEDILDEALAFTSIHLKSMMNHLTSSLASQVGHALELPLHKRVPRLEHRHYISVYQEEKTRNEILLELAKLDFNHLQLLHQGEIQELSRWWKDIDIAKKMPFARDRLVECYFWGLGVYFEPQYASGRILMTKLVSIVSIIDDIFDVYGTLEELQLFNDAIQACDEGTMDQLPEYMKVCFRELENIFNETEKEMISEEKSYRLYYIKQEMQALVRAYFEEAQWFDTGYVPKLEEYFQVSLITSVYPLITVIQFAGMGEIATKEAFNWTASLPKLIRSSSIVNRLMDDIKTYKAEQKRGHVASSVQCYMKEYEVSEEEACKKLQNMVEGAWKDINSECLAPTPIPLPLLMPIVNLARIIEVMYMYGDGYSDSSGQTKENIASLLADPFVL</sequence>
<accession>A0A835DLY8</accession>
<dbReference type="InterPro" id="IPR050148">
    <property type="entry name" value="Terpene_synthase-like"/>
</dbReference>
<organism evidence="7 8">
    <name type="scientific">Tetracentron sinense</name>
    <name type="common">Spur-leaf</name>
    <dbReference type="NCBI Taxonomy" id="13715"/>
    <lineage>
        <taxon>Eukaryota</taxon>
        <taxon>Viridiplantae</taxon>
        <taxon>Streptophyta</taxon>
        <taxon>Embryophyta</taxon>
        <taxon>Tracheophyta</taxon>
        <taxon>Spermatophyta</taxon>
        <taxon>Magnoliopsida</taxon>
        <taxon>Trochodendrales</taxon>
        <taxon>Trochodendraceae</taxon>
        <taxon>Tetracentron</taxon>
    </lineage>
</organism>
<dbReference type="EMBL" id="JABCRI010000003">
    <property type="protein sequence ID" value="KAF8408838.1"/>
    <property type="molecule type" value="Genomic_DNA"/>
</dbReference>
<keyword evidence="1" id="KW-0479">Metal-binding</keyword>
<evidence type="ECO:0000313" key="8">
    <source>
        <dbReference type="Proteomes" id="UP000655225"/>
    </source>
</evidence>
<dbReference type="OrthoDB" id="1877784at2759"/>
<dbReference type="InterPro" id="IPR001906">
    <property type="entry name" value="Terpene_synth_N"/>
</dbReference>
<dbReference type="Proteomes" id="UP000655225">
    <property type="component" value="Unassembled WGS sequence"/>
</dbReference>
<dbReference type="FunFam" id="1.50.10.130:FF:000001">
    <property type="entry name" value="Isoprene synthase, chloroplastic"/>
    <property type="match status" value="1"/>
</dbReference>
<dbReference type="SFLD" id="SFLDG01019">
    <property type="entry name" value="Terpene_Cyclase_Like_1_C_Termi"/>
    <property type="match status" value="1"/>
</dbReference>
<dbReference type="Pfam" id="PF03936">
    <property type="entry name" value="Terpene_synth_C"/>
    <property type="match status" value="1"/>
</dbReference>
<dbReference type="InterPro" id="IPR008949">
    <property type="entry name" value="Isoprenoid_synthase_dom_sf"/>
</dbReference>